<dbReference type="EMBL" id="JBHSML010000002">
    <property type="protein sequence ID" value="MFC5515114.1"/>
    <property type="molecule type" value="Genomic_DNA"/>
</dbReference>
<accession>A0ABW0PR56</accession>
<dbReference type="RefSeq" id="WP_266343118.1">
    <property type="nucleotide sequence ID" value="NZ_JAPKNH010000002.1"/>
</dbReference>
<gene>
    <name evidence="3" type="ORF">ACFPP9_04975</name>
</gene>
<organism evidence="3 4">
    <name type="scientific">Kaistia terrae</name>
    <dbReference type="NCBI Taxonomy" id="537017"/>
    <lineage>
        <taxon>Bacteria</taxon>
        <taxon>Pseudomonadati</taxon>
        <taxon>Pseudomonadota</taxon>
        <taxon>Alphaproteobacteria</taxon>
        <taxon>Hyphomicrobiales</taxon>
        <taxon>Kaistiaceae</taxon>
        <taxon>Kaistia</taxon>
    </lineage>
</organism>
<keyword evidence="4" id="KW-1185">Reference proteome</keyword>
<evidence type="ECO:0000259" key="2">
    <source>
        <dbReference type="Pfam" id="PF00535"/>
    </source>
</evidence>
<feature type="domain" description="Glycosyltransferase 2-like" evidence="2">
    <location>
        <begin position="35"/>
        <end position="145"/>
    </location>
</feature>
<feature type="region of interest" description="Disordered" evidence="1">
    <location>
        <begin position="149"/>
        <end position="177"/>
    </location>
</feature>
<dbReference type="InterPro" id="IPR050834">
    <property type="entry name" value="Glycosyltransf_2"/>
</dbReference>
<dbReference type="Gene3D" id="3.90.550.10">
    <property type="entry name" value="Spore Coat Polysaccharide Biosynthesis Protein SpsA, Chain A"/>
    <property type="match status" value="1"/>
</dbReference>
<evidence type="ECO:0000313" key="4">
    <source>
        <dbReference type="Proteomes" id="UP001596150"/>
    </source>
</evidence>
<dbReference type="InterPro" id="IPR029044">
    <property type="entry name" value="Nucleotide-diphossugar_trans"/>
</dbReference>
<dbReference type="CDD" id="cd00761">
    <property type="entry name" value="Glyco_tranf_GTA_type"/>
    <property type="match status" value="1"/>
</dbReference>
<dbReference type="SUPFAM" id="SSF53448">
    <property type="entry name" value="Nucleotide-diphospho-sugar transferases"/>
    <property type="match status" value="1"/>
</dbReference>
<sequence length="429" mass="47397">MTNPSFAGACADLTISGVPTSKLAPAGEVQLPKVSFIVRNWNYARYIGVTIDSIRAQDYPNFEAIVIDNASSDDSRDIIERHVDDDPRFLIIHSEVNLGPLGGGLLGLEHATGDFVAFIDSDDTLLSNFASAHIQVHLASRRNVAFTSSSAMETGPNGAMLNGRRTRSDTRCDETTDGLRPAEVVPRLRSIDNDTYAVLARHTRLLQPVSMKWPWSPGTSNVYRRFMLDMLTPNCDPSDLPKLATDGHYNRLAHLLGGSAVIDLPLSTYRIHGDNFAASTPSLASMGGDAGPATKFHMLRVREMVRVFVANAPDFSIQIGQKRYWNALGALFELGGLKSAADRVAWNRDDFFSSQIQHLTVSFGERKTLRRLSEIVPSDLLREGVSSLHGANFPRRIRQELMLSSARRLHARIKSAIRKSRHRRSAGSY</sequence>
<reference evidence="4" key="1">
    <citation type="journal article" date="2019" name="Int. J. Syst. Evol. Microbiol.">
        <title>The Global Catalogue of Microorganisms (GCM) 10K type strain sequencing project: providing services to taxonomists for standard genome sequencing and annotation.</title>
        <authorList>
            <consortium name="The Broad Institute Genomics Platform"/>
            <consortium name="The Broad Institute Genome Sequencing Center for Infectious Disease"/>
            <person name="Wu L."/>
            <person name="Ma J."/>
        </authorList>
    </citation>
    <scope>NUCLEOTIDE SEQUENCE [LARGE SCALE GENOMIC DNA]</scope>
    <source>
        <strain evidence="4">KACC 12633</strain>
    </source>
</reference>
<proteinExistence type="predicted"/>
<dbReference type="Proteomes" id="UP001596150">
    <property type="component" value="Unassembled WGS sequence"/>
</dbReference>
<evidence type="ECO:0000313" key="3">
    <source>
        <dbReference type="EMBL" id="MFC5515114.1"/>
    </source>
</evidence>
<dbReference type="Pfam" id="PF00535">
    <property type="entry name" value="Glycos_transf_2"/>
    <property type="match status" value="1"/>
</dbReference>
<dbReference type="InterPro" id="IPR001173">
    <property type="entry name" value="Glyco_trans_2-like"/>
</dbReference>
<comment type="caution">
    <text evidence="3">The sequence shown here is derived from an EMBL/GenBank/DDBJ whole genome shotgun (WGS) entry which is preliminary data.</text>
</comment>
<protein>
    <submittedName>
        <fullName evidence="3">Glycosyltransferase family 2 protein</fullName>
    </submittedName>
</protein>
<dbReference type="PANTHER" id="PTHR43685">
    <property type="entry name" value="GLYCOSYLTRANSFERASE"/>
    <property type="match status" value="1"/>
</dbReference>
<dbReference type="PANTHER" id="PTHR43685:SF11">
    <property type="entry name" value="GLYCOSYLTRANSFERASE TAGX-RELATED"/>
    <property type="match status" value="1"/>
</dbReference>
<name>A0ABW0PR56_9HYPH</name>
<evidence type="ECO:0000256" key="1">
    <source>
        <dbReference type="SAM" id="MobiDB-lite"/>
    </source>
</evidence>